<evidence type="ECO:0000259" key="15">
    <source>
        <dbReference type="Pfam" id="PF02563"/>
    </source>
</evidence>
<keyword evidence="6" id="KW-0812">Transmembrane</keyword>
<comment type="similarity">
    <text evidence="2">Belongs to the BexD/CtrA/VexA family.</text>
</comment>
<reference evidence="18 19" key="1">
    <citation type="submission" date="2018-04" db="EMBL/GenBank/DDBJ databases">
        <title>Genomic Encyclopedia of Archaeal and Bacterial Type Strains, Phase II (KMG-II): from individual species to whole genera.</title>
        <authorList>
            <person name="Goeker M."/>
        </authorList>
    </citation>
    <scope>NUCLEOTIDE SEQUENCE [LARGE SCALE GENOMIC DNA]</scope>
    <source>
        <strain evidence="18 19">DSM 25521</strain>
    </source>
</reference>
<keyword evidence="10" id="KW-0626">Porin</keyword>
<evidence type="ECO:0000256" key="14">
    <source>
        <dbReference type="ARBA" id="ARBA00023288"/>
    </source>
</evidence>
<dbReference type="GO" id="GO:0006811">
    <property type="term" value="P:monoatomic ion transport"/>
    <property type="evidence" value="ECO:0007669"/>
    <property type="project" value="UniProtKB-KW"/>
</dbReference>
<dbReference type="InterPro" id="IPR019554">
    <property type="entry name" value="Soluble_ligand-bd"/>
</dbReference>
<dbReference type="PROSITE" id="PS51318">
    <property type="entry name" value="TAT"/>
    <property type="match status" value="1"/>
</dbReference>
<proteinExistence type="inferred from homology"/>
<dbReference type="OrthoDB" id="7198507at2"/>
<dbReference type="PROSITE" id="PS51257">
    <property type="entry name" value="PROKAR_LIPOPROTEIN"/>
    <property type="match status" value="1"/>
</dbReference>
<dbReference type="Gene3D" id="3.10.560.10">
    <property type="entry name" value="Outer membrane lipoprotein wza domain like"/>
    <property type="match status" value="2"/>
</dbReference>
<dbReference type="InterPro" id="IPR006311">
    <property type="entry name" value="TAT_signal"/>
</dbReference>
<evidence type="ECO:0000256" key="8">
    <source>
        <dbReference type="ARBA" id="ARBA00023047"/>
    </source>
</evidence>
<evidence type="ECO:0000256" key="1">
    <source>
        <dbReference type="ARBA" id="ARBA00004571"/>
    </source>
</evidence>
<feature type="domain" description="SLBB" evidence="17">
    <location>
        <begin position="258"/>
        <end position="352"/>
    </location>
</feature>
<dbReference type="Pfam" id="PF10531">
    <property type="entry name" value="SLBB"/>
    <property type="match status" value="1"/>
</dbReference>
<keyword evidence="12" id="KW-0564">Palmitate</keyword>
<dbReference type="Gene3D" id="3.30.1950.10">
    <property type="entry name" value="wza like domain"/>
    <property type="match status" value="1"/>
</dbReference>
<evidence type="ECO:0000256" key="3">
    <source>
        <dbReference type="ARBA" id="ARBA00022448"/>
    </source>
</evidence>
<dbReference type="AlphaFoldDB" id="A0A2T4YLR2"/>
<organism evidence="18 19">
    <name type="scientific">Phreatobacter oligotrophus</name>
    <dbReference type="NCBI Taxonomy" id="1122261"/>
    <lineage>
        <taxon>Bacteria</taxon>
        <taxon>Pseudomonadati</taxon>
        <taxon>Pseudomonadota</taxon>
        <taxon>Alphaproteobacteria</taxon>
        <taxon>Hyphomicrobiales</taxon>
        <taxon>Phreatobacteraceae</taxon>
        <taxon>Phreatobacter</taxon>
    </lineage>
</organism>
<evidence type="ECO:0000259" key="16">
    <source>
        <dbReference type="Pfam" id="PF10531"/>
    </source>
</evidence>
<evidence type="ECO:0000256" key="10">
    <source>
        <dbReference type="ARBA" id="ARBA00023114"/>
    </source>
</evidence>
<evidence type="ECO:0000256" key="4">
    <source>
        <dbReference type="ARBA" id="ARBA00022452"/>
    </source>
</evidence>
<keyword evidence="13" id="KW-0998">Cell outer membrane</keyword>
<feature type="domain" description="Soluble ligand binding" evidence="16">
    <location>
        <begin position="173"/>
        <end position="222"/>
    </location>
</feature>
<keyword evidence="5" id="KW-0762">Sugar transport</keyword>
<comment type="caution">
    <text evidence="18">The sequence shown here is derived from an EMBL/GenBank/DDBJ whole genome shotgun (WGS) entry which is preliminary data.</text>
</comment>
<sequence length="385" mass="40679">MVLTRRTLLAGVALGLVGCSSIPGAGPRREEVMSPQAQAAGQFVVVEIEPNALSILTSRPAISFRGSFGDNRPSPDQVIGVGDSISVTIWEAASGGLFSSPVIERMGPGSRTAVIPEQVVARDGSVTVPYAGRIRVQGLRPAQVEARITESLRGRAIEPQVLVTITRNASNTVTVTGEVVNGAVVPVNVRGQRLLDVIAIAGGARAPVHETFINLIRGGRSVAVPMPVVLERPAENIYVRAGDVITLVRAPLTFTAIGATGQNAVVPFGQIKLSLEEAIGRAGGLTDFRADPEGIFVLRFEPVDLVRRLVAPRPLDLPGPFVPVAYRLNLRDPASMFAARAFVMQDKDIVYVANAPMTEVQKVFSLINTLTTPVIQGAAVGAALR</sequence>
<evidence type="ECO:0000259" key="17">
    <source>
        <dbReference type="Pfam" id="PF22461"/>
    </source>
</evidence>
<comment type="subcellular location">
    <subcellularLocation>
        <location evidence="1">Cell outer membrane</location>
        <topology evidence="1">Multi-pass membrane protein</topology>
    </subcellularLocation>
</comment>
<dbReference type="InterPro" id="IPR003715">
    <property type="entry name" value="Poly_export_N"/>
</dbReference>
<keyword evidence="9" id="KW-0406">Ion transport</keyword>
<dbReference type="GO" id="GO:0015159">
    <property type="term" value="F:polysaccharide transmembrane transporter activity"/>
    <property type="evidence" value="ECO:0007669"/>
    <property type="project" value="InterPro"/>
</dbReference>
<evidence type="ECO:0000256" key="12">
    <source>
        <dbReference type="ARBA" id="ARBA00023139"/>
    </source>
</evidence>
<dbReference type="GO" id="GO:0046930">
    <property type="term" value="C:pore complex"/>
    <property type="evidence" value="ECO:0007669"/>
    <property type="project" value="UniProtKB-KW"/>
</dbReference>
<keyword evidence="19" id="KW-1185">Reference proteome</keyword>
<dbReference type="EMBL" id="PZZL01000034">
    <property type="protein sequence ID" value="PTM44260.1"/>
    <property type="molecule type" value="Genomic_DNA"/>
</dbReference>
<evidence type="ECO:0000313" key="18">
    <source>
        <dbReference type="EMBL" id="PTM44260.1"/>
    </source>
</evidence>
<dbReference type="PANTHER" id="PTHR33619">
    <property type="entry name" value="POLYSACCHARIDE EXPORT PROTEIN GFCE-RELATED"/>
    <property type="match status" value="1"/>
</dbReference>
<keyword evidence="4" id="KW-1134">Transmembrane beta strand</keyword>
<evidence type="ECO:0000256" key="9">
    <source>
        <dbReference type="ARBA" id="ARBA00023065"/>
    </source>
</evidence>
<evidence type="ECO:0000313" key="19">
    <source>
        <dbReference type="Proteomes" id="UP000241808"/>
    </source>
</evidence>
<evidence type="ECO:0000256" key="11">
    <source>
        <dbReference type="ARBA" id="ARBA00023136"/>
    </source>
</evidence>
<feature type="domain" description="Polysaccharide export protein N-terminal" evidence="15">
    <location>
        <begin position="73"/>
        <end position="165"/>
    </location>
</feature>
<dbReference type="Pfam" id="PF02563">
    <property type="entry name" value="Poly_export"/>
    <property type="match status" value="1"/>
</dbReference>
<dbReference type="InterPro" id="IPR054765">
    <property type="entry name" value="SLBB_dom"/>
</dbReference>
<keyword evidence="11" id="KW-0472">Membrane</keyword>
<accession>A0A2T4YLR2</accession>
<name>A0A2T4YLR2_9HYPH</name>
<dbReference type="Pfam" id="PF22461">
    <property type="entry name" value="SLBB_2"/>
    <property type="match status" value="1"/>
</dbReference>
<evidence type="ECO:0000256" key="7">
    <source>
        <dbReference type="ARBA" id="ARBA00022729"/>
    </source>
</evidence>
<keyword evidence="8" id="KW-0625">Polysaccharide transport</keyword>
<evidence type="ECO:0000256" key="5">
    <source>
        <dbReference type="ARBA" id="ARBA00022597"/>
    </source>
</evidence>
<dbReference type="PANTHER" id="PTHR33619:SF3">
    <property type="entry name" value="POLYSACCHARIDE EXPORT PROTEIN GFCE-RELATED"/>
    <property type="match status" value="1"/>
</dbReference>
<dbReference type="Proteomes" id="UP000241808">
    <property type="component" value="Unassembled WGS sequence"/>
</dbReference>
<gene>
    <name evidence="18" type="ORF">C8P69_1342</name>
</gene>
<protein>
    <submittedName>
        <fullName evidence="18">Polysaccharide export outer membrane protein</fullName>
    </submittedName>
</protein>
<dbReference type="InterPro" id="IPR049712">
    <property type="entry name" value="Poly_export"/>
</dbReference>
<evidence type="ECO:0000256" key="2">
    <source>
        <dbReference type="ARBA" id="ARBA00009450"/>
    </source>
</evidence>
<dbReference type="GO" id="GO:0015288">
    <property type="term" value="F:porin activity"/>
    <property type="evidence" value="ECO:0007669"/>
    <property type="project" value="UniProtKB-KW"/>
</dbReference>
<evidence type="ECO:0000256" key="6">
    <source>
        <dbReference type="ARBA" id="ARBA00022692"/>
    </source>
</evidence>
<keyword evidence="7" id="KW-0732">Signal</keyword>
<keyword evidence="3" id="KW-0813">Transport</keyword>
<dbReference type="GO" id="GO:0009279">
    <property type="term" value="C:cell outer membrane"/>
    <property type="evidence" value="ECO:0007669"/>
    <property type="project" value="UniProtKB-SubCell"/>
</dbReference>
<evidence type="ECO:0000256" key="13">
    <source>
        <dbReference type="ARBA" id="ARBA00023237"/>
    </source>
</evidence>
<keyword evidence="14" id="KW-0449">Lipoprotein</keyword>